<keyword evidence="2" id="KW-1185">Reference proteome</keyword>
<reference evidence="1" key="1">
    <citation type="submission" date="2022-07" db="EMBL/GenBank/DDBJ databases">
        <title>Phylogenomic reconstructions and comparative analyses of Kickxellomycotina fungi.</title>
        <authorList>
            <person name="Reynolds N.K."/>
            <person name="Stajich J.E."/>
            <person name="Barry K."/>
            <person name="Grigoriev I.V."/>
            <person name="Crous P."/>
            <person name="Smith M.E."/>
        </authorList>
    </citation>
    <scope>NUCLEOTIDE SEQUENCE</scope>
    <source>
        <strain evidence="1">RSA 861</strain>
    </source>
</reference>
<dbReference type="EMBL" id="JANBPT010000720">
    <property type="protein sequence ID" value="KAJ1913873.1"/>
    <property type="molecule type" value="Genomic_DNA"/>
</dbReference>
<proteinExistence type="predicted"/>
<evidence type="ECO:0000313" key="2">
    <source>
        <dbReference type="Proteomes" id="UP001150569"/>
    </source>
</evidence>
<protein>
    <submittedName>
        <fullName evidence="1">Uncharacterized protein</fullName>
    </submittedName>
</protein>
<sequence>MQVSPSDYRESLGPIMATFIAVEVKPQPGYRLSGAESPPTLAADMTYLDGEALLDQVGTDKDFLTCALACYFDETIMVNLAQLLKDVRGESVADKFRKVLPVHDQQVFDSYLTYRGHAQVAEQFVYRTVVLTITMTMGVLGGFDSIGDHWREIIAGFQ</sequence>
<dbReference type="Proteomes" id="UP001150569">
    <property type="component" value="Unassembled WGS sequence"/>
</dbReference>
<evidence type="ECO:0000313" key="1">
    <source>
        <dbReference type="EMBL" id="KAJ1913873.1"/>
    </source>
</evidence>
<organism evidence="1 2">
    <name type="scientific">Tieghemiomyces parasiticus</name>
    <dbReference type="NCBI Taxonomy" id="78921"/>
    <lineage>
        <taxon>Eukaryota</taxon>
        <taxon>Fungi</taxon>
        <taxon>Fungi incertae sedis</taxon>
        <taxon>Zoopagomycota</taxon>
        <taxon>Kickxellomycotina</taxon>
        <taxon>Dimargaritomycetes</taxon>
        <taxon>Dimargaritales</taxon>
        <taxon>Dimargaritaceae</taxon>
        <taxon>Tieghemiomyces</taxon>
    </lineage>
</organism>
<dbReference type="AlphaFoldDB" id="A0A9W7ZV97"/>
<accession>A0A9W7ZV97</accession>
<name>A0A9W7ZV97_9FUNG</name>
<gene>
    <name evidence="1" type="ORF">IWQ60_009044</name>
</gene>
<comment type="caution">
    <text evidence="1">The sequence shown here is derived from an EMBL/GenBank/DDBJ whole genome shotgun (WGS) entry which is preliminary data.</text>
</comment>